<dbReference type="Pfam" id="PF10564">
    <property type="entry name" value="MAR_sialic_bdg"/>
    <property type="match status" value="1"/>
</dbReference>
<evidence type="ECO:0000313" key="3">
    <source>
        <dbReference type="Proteomes" id="UP000095192"/>
    </source>
</evidence>
<name>A0A1D3D767_9EIME</name>
<comment type="caution">
    <text evidence="2">The sequence shown here is derived from an EMBL/GenBank/DDBJ whole genome shotgun (WGS) entry which is preliminary data.</text>
</comment>
<gene>
    <name evidence="2" type="ORF">cyc_03036</name>
</gene>
<sequence length="110" mass="11850">MKLSAIPAVAALLALAMPKDGVTFGAAGVADRGTERQQTAEWRCYFVEELEFFMKGKGCADAYGNPLERMGTVNGDSIEHITDQKIEKELKTLSGGFCKIHLGADPSILT</sequence>
<dbReference type="EMBL" id="JROU02000435">
    <property type="protein sequence ID" value="OEH79286.1"/>
    <property type="molecule type" value="Genomic_DNA"/>
</dbReference>
<dbReference type="Gene3D" id="3.90.640.70">
    <property type="match status" value="1"/>
</dbReference>
<feature type="signal peptide" evidence="1">
    <location>
        <begin position="1"/>
        <end position="21"/>
    </location>
</feature>
<keyword evidence="3" id="KW-1185">Reference proteome</keyword>
<reference evidence="2 3" key="1">
    <citation type="journal article" date="2016" name="BMC Genomics">
        <title>Comparative genomics reveals Cyclospora cayetanensis possesses coccidia-like metabolism and invasion components but unique surface antigens.</title>
        <authorList>
            <person name="Liu S."/>
            <person name="Wang L."/>
            <person name="Zheng H."/>
            <person name="Xu Z."/>
            <person name="Roellig D.M."/>
            <person name="Li N."/>
            <person name="Frace M.A."/>
            <person name="Tang K."/>
            <person name="Arrowood M.J."/>
            <person name="Moss D.M."/>
            <person name="Zhang L."/>
            <person name="Feng Y."/>
            <person name="Xiao L."/>
        </authorList>
    </citation>
    <scope>NUCLEOTIDE SEQUENCE [LARGE SCALE GENOMIC DNA]</scope>
    <source>
        <strain evidence="2 3">CHN_HEN01</strain>
    </source>
</reference>
<dbReference type="AlphaFoldDB" id="A0A1D3D767"/>
<protein>
    <submittedName>
        <fullName evidence="2">Microneme protein</fullName>
    </submittedName>
</protein>
<dbReference type="InterPro" id="IPR019562">
    <property type="entry name" value="Micronemal-adhesive-rpt_sia-bd"/>
</dbReference>
<organism evidence="2 3">
    <name type="scientific">Cyclospora cayetanensis</name>
    <dbReference type="NCBI Taxonomy" id="88456"/>
    <lineage>
        <taxon>Eukaryota</taxon>
        <taxon>Sar</taxon>
        <taxon>Alveolata</taxon>
        <taxon>Apicomplexa</taxon>
        <taxon>Conoidasida</taxon>
        <taxon>Coccidia</taxon>
        <taxon>Eucoccidiorida</taxon>
        <taxon>Eimeriorina</taxon>
        <taxon>Eimeriidae</taxon>
        <taxon>Cyclospora</taxon>
    </lineage>
</organism>
<proteinExistence type="predicted"/>
<feature type="chain" id="PRO_5008914205" evidence="1">
    <location>
        <begin position="22"/>
        <end position="110"/>
    </location>
</feature>
<evidence type="ECO:0000256" key="1">
    <source>
        <dbReference type="SAM" id="SignalP"/>
    </source>
</evidence>
<dbReference type="Proteomes" id="UP000095192">
    <property type="component" value="Unassembled WGS sequence"/>
</dbReference>
<keyword evidence="1" id="KW-0732">Signal</keyword>
<evidence type="ECO:0000313" key="2">
    <source>
        <dbReference type="EMBL" id="OEH79286.1"/>
    </source>
</evidence>
<dbReference type="InParanoid" id="A0A1D3D767"/>
<dbReference type="VEuPathDB" id="ToxoDB:cyc_03036"/>
<accession>A0A1D3D767</accession>